<dbReference type="InterPro" id="IPR036366">
    <property type="entry name" value="PGBDSf"/>
</dbReference>
<evidence type="ECO:0000313" key="8">
    <source>
        <dbReference type="Proteomes" id="UP001595379"/>
    </source>
</evidence>
<dbReference type="InterPro" id="IPR036505">
    <property type="entry name" value="Amidase/PGRP_sf"/>
</dbReference>
<dbReference type="GO" id="GO:0008745">
    <property type="term" value="F:N-acetylmuramoyl-L-alanine amidase activity"/>
    <property type="evidence" value="ECO:0007669"/>
    <property type="project" value="UniProtKB-EC"/>
</dbReference>
<proteinExistence type="inferred from homology"/>
<dbReference type="InterPro" id="IPR051206">
    <property type="entry name" value="NAMLAA_amidase_2"/>
</dbReference>
<dbReference type="SMART" id="SM00644">
    <property type="entry name" value="Ami_2"/>
    <property type="match status" value="1"/>
</dbReference>
<dbReference type="Gene3D" id="1.10.101.10">
    <property type="entry name" value="PGBD-like superfamily/PGBD"/>
    <property type="match status" value="1"/>
</dbReference>
<comment type="catalytic activity">
    <reaction evidence="1">
        <text>Hydrolyzes the link between N-acetylmuramoyl residues and L-amino acid residues in certain cell-wall glycopeptides.</text>
        <dbReference type="EC" id="3.5.1.28"/>
    </reaction>
</comment>
<comment type="similarity">
    <text evidence="2">Belongs to the N-acetylmuramoyl-L-alanine amidase 2 family.</text>
</comment>
<comment type="caution">
    <text evidence="7">The sequence shown here is derived from an EMBL/GenBank/DDBJ whole genome shotgun (WGS) entry which is preliminary data.</text>
</comment>
<sequence>MTITDLPSPNFNDRKSPVRFVVLHYTGMETGQAAIDRLRDPEAGVSAHYVVEEDGRTLRLVPEDKRAWHAGVGEWCGETDMNSASIGIEIVNGGHDFGLPDYPDPQIAAVIELVQDILERHDLPPAAVIGHSDLAPGRKQDPGERFPWRKLADVGAAIWPFPIDAPSDDVESDLSTIGYGFSAGLPAVVEAFQRRFRPSAVTGKADEETLSLIRAVAEISG</sequence>
<evidence type="ECO:0000256" key="1">
    <source>
        <dbReference type="ARBA" id="ARBA00001561"/>
    </source>
</evidence>
<evidence type="ECO:0000259" key="6">
    <source>
        <dbReference type="SMART" id="SM00644"/>
    </source>
</evidence>
<feature type="domain" description="N-acetylmuramoyl-L-alanine amidase" evidence="6">
    <location>
        <begin position="6"/>
        <end position="143"/>
    </location>
</feature>
<gene>
    <name evidence="7" type="ORF">ACFOOR_12735</name>
</gene>
<dbReference type="Gene3D" id="3.40.80.10">
    <property type="entry name" value="Peptidoglycan recognition protein-like"/>
    <property type="match status" value="1"/>
</dbReference>
<accession>A0ABV6ZZM4</accession>
<dbReference type="Proteomes" id="UP001595379">
    <property type="component" value="Unassembled WGS sequence"/>
</dbReference>
<keyword evidence="5" id="KW-0961">Cell wall biogenesis/degradation</keyword>
<name>A0ABV6ZZM4_9PROT</name>
<dbReference type="EMBL" id="JBHRSV010000028">
    <property type="protein sequence ID" value="MFC2926976.1"/>
    <property type="molecule type" value="Genomic_DNA"/>
</dbReference>
<dbReference type="SUPFAM" id="SSF47090">
    <property type="entry name" value="PGBD-like"/>
    <property type="match status" value="1"/>
</dbReference>
<evidence type="ECO:0000256" key="3">
    <source>
        <dbReference type="ARBA" id="ARBA00011901"/>
    </source>
</evidence>
<evidence type="ECO:0000313" key="7">
    <source>
        <dbReference type="EMBL" id="MFC2926976.1"/>
    </source>
</evidence>
<organism evidence="7 8">
    <name type="scientific">Hyphobacterium vulgare</name>
    <dbReference type="NCBI Taxonomy" id="1736751"/>
    <lineage>
        <taxon>Bacteria</taxon>
        <taxon>Pseudomonadati</taxon>
        <taxon>Pseudomonadota</taxon>
        <taxon>Alphaproteobacteria</taxon>
        <taxon>Maricaulales</taxon>
        <taxon>Maricaulaceae</taxon>
        <taxon>Hyphobacterium</taxon>
    </lineage>
</organism>
<dbReference type="SUPFAM" id="SSF55846">
    <property type="entry name" value="N-acetylmuramoyl-L-alanine amidase-like"/>
    <property type="match status" value="1"/>
</dbReference>
<dbReference type="InterPro" id="IPR036365">
    <property type="entry name" value="PGBD-like_sf"/>
</dbReference>
<dbReference type="RefSeq" id="WP_343162963.1">
    <property type="nucleotide sequence ID" value="NZ_JBHRSV010000028.1"/>
</dbReference>
<dbReference type="Pfam" id="PF01510">
    <property type="entry name" value="Amidase_2"/>
    <property type="match status" value="1"/>
</dbReference>
<dbReference type="CDD" id="cd06583">
    <property type="entry name" value="PGRP"/>
    <property type="match status" value="1"/>
</dbReference>
<evidence type="ECO:0000256" key="4">
    <source>
        <dbReference type="ARBA" id="ARBA00022801"/>
    </source>
</evidence>
<evidence type="ECO:0000256" key="5">
    <source>
        <dbReference type="ARBA" id="ARBA00023316"/>
    </source>
</evidence>
<reference evidence="8" key="1">
    <citation type="journal article" date="2019" name="Int. J. Syst. Evol. Microbiol.">
        <title>The Global Catalogue of Microorganisms (GCM) 10K type strain sequencing project: providing services to taxonomists for standard genome sequencing and annotation.</title>
        <authorList>
            <consortium name="The Broad Institute Genomics Platform"/>
            <consortium name="The Broad Institute Genome Sequencing Center for Infectious Disease"/>
            <person name="Wu L."/>
            <person name="Ma J."/>
        </authorList>
    </citation>
    <scope>NUCLEOTIDE SEQUENCE [LARGE SCALE GENOMIC DNA]</scope>
    <source>
        <strain evidence="8">KCTC 52487</strain>
    </source>
</reference>
<evidence type="ECO:0000256" key="2">
    <source>
        <dbReference type="ARBA" id="ARBA00007553"/>
    </source>
</evidence>
<dbReference type="PANTHER" id="PTHR30417:SF1">
    <property type="entry name" value="N-ACETYLMURAMOYL-L-ALANINE AMIDASE AMID"/>
    <property type="match status" value="1"/>
</dbReference>
<dbReference type="PANTHER" id="PTHR30417">
    <property type="entry name" value="N-ACETYLMURAMOYL-L-ALANINE AMIDASE AMID"/>
    <property type="match status" value="1"/>
</dbReference>
<dbReference type="EC" id="3.5.1.28" evidence="3"/>
<keyword evidence="4 7" id="KW-0378">Hydrolase</keyword>
<protein>
    <recommendedName>
        <fullName evidence="3">N-acetylmuramoyl-L-alanine amidase</fullName>
        <ecNumber evidence="3">3.5.1.28</ecNumber>
    </recommendedName>
</protein>
<keyword evidence="8" id="KW-1185">Reference proteome</keyword>
<dbReference type="InterPro" id="IPR002502">
    <property type="entry name" value="Amidase_domain"/>
</dbReference>